<name>A0A6J4RDH1_9ACTN</name>
<reference evidence="2" key="1">
    <citation type="submission" date="2020-02" db="EMBL/GenBank/DDBJ databases">
        <authorList>
            <person name="Meier V. D."/>
        </authorList>
    </citation>
    <scope>NUCLEOTIDE SEQUENCE</scope>
    <source>
        <strain evidence="2">AVDCRST_MAG12</strain>
    </source>
</reference>
<dbReference type="GO" id="GO:0003676">
    <property type="term" value="F:nucleic acid binding"/>
    <property type="evidence" value="ECO:0007669"/>
    <property type="project" value="InterPro"/>
</dbReference>
<accession>A0A6J4RDH1</accession>
<gene>
    <name evidence="2" type="ORF">AVDCRST_MAG12-314</name>
</gene>
<dbReference type="EMBL" id="CADCVK010000047">
    <property type="protein sequence ID" value="CAA9466034.1"/>
    <property type="molecule type" value="Genomic_DNA"/>
</dbReference>
<dbReference type="PANTHER" id="PTHR46564">
    <property type="entry name" value="TRANSPOSASE"/>
    <property type="match status" value="1"/>
</dbReference>
<organism evidence="2">
    <name type="scientific">uncultured Rubrobacteraceae bacterium</name>
    <dbReference type="NCBI Taxonomy" id="349277"/>
    <lineage>
        <taxon>Bacteria</taxon>
        <taxon>Bacillati</taxon>
        <taxon>Actinomycetota</taxon>
        <taxon>Rubrobacteria</taxon>
        <taxon>Rubrobacterales</taxon>
        <taxon>Rubrobacteraceae</taxon>
        <taxon>environmental samples</taxon>
    </lineage>
</organism>
<dbReference type="Gene3D" id="3.30.420.10">
    <property type="entry name" value="Ribonuclease H-like superfamily/Ribonuclease H"/>
    <property type="match status" value="1"/>
</dbReference>
<evidence type="ECO:0000313" key="2">
    <source>
        <dbReference type="EMBL" id="CAA9466034.1"/>
    </source>
</evidence>
<proteinExistence type="predicted"/>
<dbReference type="NCBIfam" id="NF033545">
    <property type="entry name" value="transpos_IS630"/>
    <property type="match status" value="1"/>
</dbReference>
<dbReference type="Pfam" id="PF13358">
    <property type="entry name" value="DDE_3"/>
    <property type="match status" value="1"/>
</dbReference>
<feature type="domain" description="Tc1-like transposase DDE" evidence="1">
    <location>
        <begin position="34"/>
        <end position="174"/>
    </location>
</feature>
<dbReference type="PANTHER" id="PTHR46564:SF1">
    <property type="entry name" value="TRANSPOSASE"/>
    <property type="match status" value="1"/>
</dbReference>
<sequence>MEPKKRSVGASERDEFLRATWKALVADGIDASRFVFVDECATTTSLRPLYAWSRRGERAPARVPRNWGKNVTLLSSMTLSGMGPSVAVEGPTTRAVLEAYLERALGPSLTPGQVVVVDNLSAHKGGRVRELVEGRGCELLYLPPYSPDLNPIEQAFSKLKGLLRRAESRTRDALIESMGAALGAITARDASGFFRHCGYRATAQLL</sequence>
<evidence type="ECO:0000259" key="1">
    <source>
        <dbReference type="Pfam" id="PF13358"/>
    </source>
</evidence>
<dbReference type="InterPro" id="IPR047655">
    <property type="entry name" value="Transpos_IS630-like"/>
</dbReference>
<protein>
    <submittedName>
        <fullName evidence="2">Mobile element protein</fullName>
    </submittedName>
</protein>
<dbReference type="AlphaFoldDB" id="A0A6J4RDH1"/>
<dbReference type="InterPro" id="IPR036397">
    <property type="entry name" value="RNaseH_sf"/>
</dbReference>
<dbReference type="InterPro" id="IPR038717">
    <property type="entry name" value="Tc1-like_DDE_dom"/>
</dbReference>